<reference evidence="2 3" key="1">
    <citation type="submission" date="2018-09" db="EMBL/GenBank/DDBJ databases">
        <title>Novel species of Arthrobacter.</title>
        <authorList>
            <person name="Liu Q."/>
            <person name="Xin Y.-H."/>
        </authorList>
    </citation>
    <scope>NUCLEOTIDE SEQUENCE [LARGE SCALE GENOMIC DNA]</scope>
    <source>
        <strain evidence="2 3">Hz2</strain>
    </source>
</reference>
<protein>
    <submittedName>
        <fullName evidence="2">DUF4365 domain-containing protein</fullName>
    </submittedName>
</protein>
<evidence type="ECO:0000313" key="3">
    <source>
        <dbReference type="Proteomes" id="UP000272560"/>
    </source>
</evidence>
<evidence type="ECO:0000259" key="1">
    <source>
        <dbReference type="Pfam" id="PF14280"/>
    </source>
</evidence>
<comment type="caution">
    <text evidence="2">The sequence shown here is derived from an EMBL/GenBank/DDBJ whole genome shotgun (WGS) entry which is preliminary data.</text>
</comment>
<evidence type="ECO:0000313" key="2">
    <source>
        <dbReference type="EMBL" id="RJT82211.1"/>
    </source>
</evidence>
<dbReference type="Proteomes" id="UP000272560">
    <property type="component" value="Unassembled WGS sequence"/>
</dbReference>
<dbReference type="AlphaFoldDB" id="A0A3A5MB44"/>
<organism evidence="2 3">
    <name type="scientific">Arthrobacter cheniae</name>
    <dbReference type="NCBI Taxonomy" id="1258888"/>
    <lineage>
        <taxon>Bacteria</taxon>
        <taxon>Bacillati</taxon>
        <taxon>Actinomycetota</taxon>
        <taxon>Actinomycetes</taxon>
        <taxon>Micrococcales</taxon>
        <taxon>Micrococcaceae</taxon>
        <taxon>Arthrobacter</taxon>
    </lineage>
</organism>
<proteinExistence type="predicted"/>
<dbReference type="EMBL" id="QZVT01000002">
    <property type="protein sequence ID" value="RJT82211.1"/>
    <property type="molecule type" value="Genomic_DNA"/>
</dbReference>
<feature type="domain" description="DUF4365" evidence="1">
    <location>
        <begin position="45"/>
        <end position="199"/>
    </location>
</feature>
<keyword evidence="3" id="KW-1185">Reference proteome</keyword>
<accession>A0A3A5MB44</accession>
<dbReference type="InterPro" id="IPR025375">
    <property type="entry name" value="DUF4365"/>
</dbReference>
<sequence>MSRAMVGRPSVIDWLDTLATYGDHMTMTVTHAVPDGSLPQSAMQEEISKAYVHMVASAAGLTLLDWKTDYAGIDVTVKSLVDYQCVGGYQPQFDLQLKCTYQDNNSAAGDTFSWSVDGPTHRKVTHPNRSVPATFAVMVIPEEPGVWLSHNKEGVLARSHMYWLRGSDFPELPAGQKSKTLTLPKTNLMTASAMLMLMKEASERFAA</sequence>
<dbReference type="OrthoDB" id="4555843at2"/>
<name>A0A3A5MB44_9MICC</name>
<dbReference type="Pfam" id="PF14280">
    <property type="entry name" value="DUF4365"/>
    <property type="match status" value="1"/>
</dbReference>
<gene>
    <name evidence="2" type="ORF">D6T63_05680</name>
</gene>